<evidence type="ECO:0000313" key="4">
    <source>
        <dbReference type="EMBL" id="NFV80417.1"/>
    </source>
</evidence>
<dbReference type="EMBL" id="JAAIYP010000037">
    <property type="protein sequence ID" value="NFV80417.1"/>
    <property type="molecule type" value="Genomic_DNA"/>
</dbReference>
<dbReference type="InterPro" id="IPR050559">
    <property type="entry name" value="P-Pant_transferase_sf"/>
</dbReference>
<dbReference type="PANTHER" id="PTHR12215:SF10">
    <property type="entry name" value="L-AMINOADIPATE-SEMIALDEHYDE DEHYDROGENASE-PHOSPHOPANTETHEINYL TRANSFERASE"/>
    <property type="match status" value="1"/>
</dbReference>
<dbReference type="Pfam" id="PF01648">
    <property type="entry name" value="ACPS"/>
    <property type="match status" value="1"/>
</dbReference>
<dbReference type="GO" id="GO:0000287">
    <property type="term" value="F:magnesium ion binding"/>
    <property type="evidence" value="ECO:0007669"/>
    <property type="project" value="InterPro"/>
</dbReference>
<protein>
    <submittedName>
        <fullName evidence="4">4'-phosphopantetheinyl transferase superfamily protein</fullName>
    </submittedName>
</protein>
<evidence type="ECO:0000313" key="5">
    <source>
        <dbReference type="Proteomes" id="UP000480684"/>
    </source>
</evidence>
<keyword evidence="2 4" id="KW-0808">Transferase</keyword>
<sequence length="242" mass="26848">MAVEAVEDSRWPRLFALLDDSERHRAGRMGDEGQRRTYVAAHALGRGLLSHWAGQAPQHWRFVAGEHGKPEVVTTVGQPRLRLNLSHTRGLVAAALTLDHDIGIDVEWLDRKAAGMAVARRFFAADECRQLEQLEPERQDEAFLWFWTLKEAYVKAIGKGLAQPLASFAFTLEPLSIRFDHVPAVEAGRWHFYRFRPAARHVMALAVAGDVAVKIVGQDADGLARVGGGPDYFPMGAPAVRP</sequence>
<feature type="domain" description="4'-phosphopantetheinyl transferase" evidence="3">
    <location>
        <begin position="102"/>
        <end position="195"/>
    </location>
</feature>
<dbReference type="InterPro" id="IPR037143">
    <property type="entry name" value="4-PPantetheinyl_Trfase_dom_sf"/>
</dbReference>
<dbReference type="InterPro" id="IPR008278">
    <property type="entry name" value="4-PPantetheinyl_Trfase_dom"/>
</dbReference>
<reference evidence="4 5" key="1">
    <citation type="submission" date="2020-02" db="EMBL/GenBank/DDBJ databases">
        <authorList>
            <person name="Dziuba M."/>
            <person name="Kuznetsov B."/>
            <person name="Mardanov A."/>
            <person name="Ravin N."/>
            <person name="Grouzdev D."/>
        </authorList>
    </citation>
    <scope>NUCLEOTIDE SEQUENCE [LARGE SCALE GENOMIC DNA]</scope>
    <source>
        <strain evidence="4 5">SpK</strain>
    </source>
</reference>
<evidence type="ECO:0000256" key="2">
    <source>
        <dbReference type="ARBA" id="ARBA00022679"/>
    </source>
</evidence>
<evidence type="ECO:0000256" key="1">
    <source>
        <dbReference type="ARBA" id="ARBA00010990"/>
    </source>
</evidence>
<organism evidence="4 5">
    <name type="scientific">Magnetospirillum aberrantis SpK</name>
    <dbReference type="NCBI Taxonomy" id="908842"/>
    <lineage>
        <taxon>Bacteria</taxon>
        <taxon>Pseudomonadati</taxon>
        <taxon>Pseudomonadota</taxon>
        <taxon>Alphaproteobacteria</taxon>
        <taxon>Rhodospirillales</taxon>
        <taxon>Rhodospirillaceae</taxon>
        <taxon>Magnetospirillum</taxon>
    </lineage>
</organism>
<dbReference type="PANTHER" id="PTHR12215">
    <property type="entry name" value="PHOSPHOPANTETHEINE TRANSFERASE"/>
    <property type="match status" value="1"/>
</dbReference>
<accession>A0A7C9QU67</accession>
<gene>
    <name evidence="4" type="ORF">G4223_09880</name>
</gene>
<keyword evidence="5" id="KW-1185">Reference proteome</keyword>
<proteinExistence type="inferred from homology"/>
<comment type="caution">
    <text evidence="4">The sequence shown here is derived from an EMBL/GenBank/DDBJ whole genome shotgun (WGS) entry which is preliminary data.</text>
</comment>
<dbReference type="SUPFAM" id="SSF56214">
    <property type="entry name" value="4'-phosphopantetheinyl transferase"/>
    <property type="match status" value="2"/>
</dbReference>
<name>A0A7C9QU67_9PROT</name>
<dbReference type="GO" id="GO:0019878">
    <property type="term" value="P:lysine biosynthetic process via aminoadipic acid"/>
    <property type="evidence" value="ECO:0007669"/>
    <property type="project" value="TreeGrafter"/>
</dbReference>
<evidence type="ECO:0000259" key="3">
    <source>
        <dbReference type="Pfam" id="PF01648"/>
    </source>
</evidence>
<dbReference type="Gene3D" id="3.90.470.20">
    <property type="entry name" value="4'-phosphopantetheinyl transferase domain"/>
    <property type="match status" value="2"/>
</dbReference>
<dbReference type="Proteomes" id="UP000480684">
    <property type="component" value="Unassembled WGS sequence"/>
</dbReference>
<comment type="similarity">
    <text evidence="1">Belongs to the P-Pant transferase superfamily. Gsp/Sfp/HetI/AcpT family.</text>
</comment>
<dbReference type="AlphaFoldDB" id="A0A7C9QU67"/>
<dbReference type="GO" id="GO:0005829">
    <property type="term" value="C:cytosol"/>
    <property type="evidence" value="ECO:0007669"/>
    <property type="project" value="TreeGrafter"/>
</dbReference>
<dbReference type="GO" id="GO:0008897">
    <property type="term" value="F:holo-[acyl-carrier-protein] synthase activity"/>
    <property type="evidence" value="ECO:0007669"/>
    <property type="project" value="InterPro"/>
</dbReference>